<evidence type="ECO:0000313" key="2">
    <source>
        <dbReference type="Proteomes" id="UP001596512"/>
    </source>
</evidence>
<dbReference type="Proteomes" id="UP001596512">
    <property type="component" value="Unassembled WGS sequence"/>
</dbReference>
<comment type="caution">
    <text evidence="1">The sequence shown here is derived from an EMBL/GenBank/DDBJ whole genome shotgun (WGS) entry which is preliminary data.</text>
</comment>
<protein>
    <submittedName>
        <fullName evidence="1">Uncharacterized protein</fullName>
    </submittedName>
</protein>
<dbReference type="EMBL" id="JBHTEY010000004">
    <property type="protein sequence ID" value="MFC7617337.1"/>
    <property type="molecule type" value="Genomic_DNA"/>
</dbReference>
<sequence>MHRCNTGPDHFESRHAGCEGATAEHVLGYVAGYAALTRSVDHHGDHWVSVDGPAAGHRVEHRYGYTALTAEPGTVALTSCRDGVDQFLSLDTACGGKTVLGPIGRVWTEKPEGPPSRLLHACRAWGERFVSDRPDCEGHTVDGVLGHVVDAPRQVA</sequence>
<proteinExistence type="predicted"/>
<accession>A0ABW2TTZ2</accession>
<reference evidence="2" key="1">
    <citation type="journal article" date="2019" name="Int. J. Syst. Evol. Microbiol.">
        <title>The Global Catalogue of Microorganisms (GCM) 10K type strain sequencing project: providing services to taxonomists for standard genome sequencing and annotation.</title>
        <authorList>
            <consortium name="The Broad Institute Genomics Platform"/>
            <consortium name="The Broad Institute Genome Sequencing Center for Infectious Disease"/>
            <person name="Wu L."/>
            <person name="Ma J."/>
        </authorList>
    </citation>
    <scope>NUCLEOTIDE SEQUENCE [LARGE SCALE GENOMIC DNA]</scope>
    <source>
        <strain evidence="2">JCM 17695</strain>
    </source>
</reference>
<keyword evidence="2" id="KW-1185">Reference proteome</keyword>
<name>A0ABW2TTZ2_9PSEU</name>
<organism evidence="1 2">
    <name type="scientific">Actinokineospora soli</name>
    <dbReference type="NCBI Taxonomy" id="1048753"/>
    <lineage>
        <taxon>Bacteria</taxon>
        <taxon>Bacillati</taxon>
        <taxon>Actinomycetota</taxon>
        <taxon>Actinomycetes</taxon>
        <taxon>Pseudonocardiales</taxon>
        <taxon>Pseudonocardiaceae</taxon>
        <taxon>Actinokineospora</taxon>
    </lineage>
</organism>
<evidence type="ECO:0000313" key="1">
    <source>
        <dbReference type="EMBL" id="MFC7617337.1"/>
    </source>
</evidence>
<gene>
    <name evidence="1" type="ORF">ACFQV2_31855</name>
</gene>